<dbReference type="AlphaFoldDB" id="A0A7C2GG10"/>
<dbReference type="EMBL" id="DSKL01000329">
    <property type="protein sequence ID" value="HEH82969.1"/>
    <property type="molecule type" value="Genomic_DNA"/>
</dbReference>
<dbReference type="InterPro" id="IPR007922">
    <property type="entry name" value="DciA-like"/>
</dbReference>
<comment type="caution">
    <text evidence="1">The sequence shown here is derived from an EMBL/GenBank/DDBJ whole genome shotgun (WGS) entry which is preliminary data.</text>
</comment>
<reference evidence="1" key="1">
    <citation type="journal article" date="2020" name="mSystems">
        <title>Genome- and Community-Level Interaction Insights into Carbon Utilization and Element Cycling Functions of Hydrothermarchaeota in Hydrothermal Sediment.</title>
        <authorList>
            <person name="Zhou Z."/>
            <person name="Liu Y."/>
            <person name="Xu W."/>
            <person name="Pan J."/>
            <person name="Luo Z.H."/>
            <person name="Li M."/>
        </authorList>
    </citation>
    <scope>NUCLEOTIDE SEQUENCE [LARGE SCALE GENOMIC DNA]</scope>
    <source>
        <strain evidence="1">SpSt-246</strain>
    </source>
</reference>
<gene>
    <name evidence="1" type="ORF">ENP73_08425</name>
</gene>
<sequence>MLHARGGGPVPWRLKEVIPEALRRAGGEERLKRGQVLAAWREVVGRELARLTEAVALENGVLLVQVSDPVVAHHLTYSRLALLRRYGERFPGAVREIRFQVGRLEAREGERVQAPEAGPPLELSRKALALAQEAPPALREPVARAALALLKGRRGDPCPICEAPSEAHPCPTCRRLLHDPAVRKEAERLKRGRPATLAGEGLLVARHLAREGLLREMQDLYPQALREEGLRPLLEDLARRFQTLFPQEPLPEGVKSLLGGPTPP</sequence>
<organism evidence="1">
    <name type="scientific">Thermus islandicus</name>
    <dbReference type="NCBI Taxonomy" id="540988"/>
    <lineage>
        <taxon>Bacteria</taxon>
        <taxon>Thermotogati</taxon>
        <taxon>Deinococcota</taxon>
        <taxon>Deinococci</taxon>
        <taxon>Thermales</taxon>
        <taxon>Thermaceae</taxon>
        <taxon>Thermus</taxon>
    </lineage>
</organism>
<name>A0A7C2GG10_9DEIN</name>
<dbReference type="PANTHER" id="PTHR36456">
    <property type="entry name" value="UPF0232 PROTEIN SCO3875"/>
    <property type="match status" value="1"/>
</dbReference>
<dbReference type="Pfam" id="PF05258">
    <property type="entry name" value="DciA"/>
    <property type="match status" value="1"/>
</dbReference>
<proteinExistence type="predicted"/>
<evidence type="ECO:0000313" key="1">
    <source>
        <dbReference type="EMBL" id="HEH82969.1"/>
    </source>
</evidence>
<accession>A0A7C2GG10</accession>
<dbReference type="PANTHER" id="PTHR36456:SF1">
    <property type="entry name" value="UPF0232 PROTEIN SCO3875"/>
    <property type="match status" value="1"/>
</dbReference>
<protein>
    <submittedName>
        <fullName evidence="1">DUF721 domain-containing protein</fullName>
    </submittedName>
</protein>